<dbReference type="Pfam" id="PF13826">
    <property type="entry name" value="Monooxy_af470-like"/>
    <property type="match status" value="1"/>
</dbReference>
<organism evidence="1 2">
    <name type="scientific">Guptibacillus hwajinpoensis</name>
    <dbReference type="NCBI Taxonomy" id="208199"/>
    <lineage>
        <taxon>Bacteria</taxon>
        <taxon>Bacillati</taxon>
        <taxon>Bacillota</taxon>
        <taxon>Bacilli</taxon>
        <taxon>Bacillales</taxon>
        <taxon>Guptibacillaceae</taxon>
        <taxon>Guptibacillus</taxon>
    </lineage>
</organism>
<evidence type="ECO:0000313" key="2">
    <source>
        <dbReference type="Proteomes" id="UP001226720"/>
    </source>
</evidence>
<reference evidence="1" key="1">
    <citation type="submission" date="2023-07" db="EMBL/GenBank/DDBJ databases">
        <title>Genomic Encyclopedia of Type Strains, Phase IV (KMG-IV): sequencing the most valuable type-strain genomes for metagenomic binning, comparative biology and taxonomic classification.</title>
        <authorList>
            <person name="Goeker M."/>
        </authorList>
    </citation>
    <scope>NUCLEOTIDE SEQUENCE [LARGE SCALE GENOMIC DNA]</scope>
    <source>
        <strain evidence="1">JSM 076093</strain>
    </source>
</reference>
<evidence type="ECO:0000313" key="1">
    <source>
        <dbReference type="EMBL" id="MDQ0481849.1"/>
    </source>
</evidence>
<dbReference type="GeneID" id="301326003"/>
<sequence length="167" mass="19484">MSTKVFPGRFTAETNDQFTVFMIGMRINKWWAIHKWLPVLLAMPPMIKELYVNKDLGCLSLENFFSLRTTLMIQYWRSEEDLLSYARSAKHLKAWGNFNKKVGNNSSVGIYHETYNIPPRNFETIYGNMPKFGLAKAMNHNPITSFTTTARQRMSKLLIKKTVPRQK</sequence>
<name>A0ABU0JXM3_9BACL</name>
<protein>
    <recommendedName>
        <fullName evidence="3">DUF4188 domain-containing protein</fullName>
    </recommendedName>
</protein>
<dbReference type="RefSeq" id="WP_301550709.1">
    <property type="nucleotide sequence ID" value="NZ_JAQRMZ010000002.1"/>
</dbReference>
<comment type="caution">
    <text evidence="1">The sequence shown here is derived from an EMBL/GenBank/DDBJ whole genome shotgun (WGS) entry which is preliminary data.</text>
</comment>
<gene>
    <name evidence="1" type="ORF">QO000_000802</name>
</gene>
<proteinExistence type="predicted"/>
<evidence type="ECO:0008006" key="3">
    <source>
        <dbReference type="Google" id="ProtNLM"/>
    </source>
</evidence>
<keyword evidence="2" id="KW-1185">Reference proteome</keyword>
<dbReference type="Proteomes" id="UP001226720">
    <property type="component" value="Unassembled WGS sequence"/>
</dbReference>
<dbReference type="InterPro" id="IPR025444">
    <property type="entry name" value="Monooxy_af470"/>
</dbReference>
<dbReference type="EMBL" id="JAUSWM010000001">
    <property type="protein sequence ID" value="MDQ0481849.1"/>
    <property type="molecule type" value="Genomic_DNA"/>
</dbReference>
<accession>A0ABU0JXM3</accession>